<dbReference type="AlphaFoldDB" id="A0A4R6DSQ8"/>
<comment type="caution">
    <text evidence="5">The sequence shown here is derived from an EMBL/GenBank/DDBJ whole genome shotgun (WGS) entry which is preliminary data.</text>
</comment>
<dbReference type="EC" id="2.7.7.65" evidence="1"/>
<dbReference type="InterPro" id="IPR029787">
    <property type="entry name" value="Nucleotide_cyclase"/>
</dbReference>
<gene>
    <name evidence="5" type="ORF">C7389_11670</name>
</gene>
<reference evidence="5 6" key="1">
    <citation type="submission" date="2019-03" db="EMBL/GenBank/DDBJ databases">
        <title>Genomic Encyclopedia of Type Strains, Phase IV (KMG-IV): sequencing the most valuable type-strain genomes for metagenomic binning, comparative biology and taxonomic classification.</title>
        <authorList>
            <person name="Goeker M."/>
        </authorList>
    </citation>
    <scope>NUCLEOTIDE SEQUENCE [LARGE SCALE GENOMIC DNA]</scope>
    <source>
        <strain evidence="5 6">DSM 12121</strain>
    </source>
</reference>
<dbReference type="GO" id="GO:0052621">
    <property type="term" value="F:diguanylate cyclase activity"/>
    <property type="evidence" value="ECO:0007669"/>
    <property type="project" value="UniProtKB-EC"/>
</dbReference>
<protein>
    <recommendedName>
        <fullName evidence="1">diguanylate cyclase</fullName>
        <ecNumber evidence="1">2.7.7.65</ecNumber>
    </recommendedName>
</protein>
<feature type="coiled-coil region" evidence="3">
    <location>
        <begin position="49"/>
        <end position="76"/>
    </location>
</feature>
<name>A0A4R6DSQ8_9RHOO</name>
<evidence type="ECO:0000259" key="4">
    <source>
        <dbReference type="PROSITE" id="PS50887"/>
    </source>
</evidence>
<dbReference type="InterPro" id="IPR043128">
    <property type="entry name" value="Rev_trsase/Diguanyl_cyclase"/>
</dbReference>
<organism evidence="5 6">
    <name type="scientific">Azoarcus indigens</name>
    <dbReference type="NCBI Taxonomy" id="29545"/>
    <lineage>
        <taxon>Bacteria</taxon>
        <taxon>Pseudomonadati</taxon>
        <taxon>Pseudomonadota</taxon>
        <taxon>Betaproteobacteria</taxon>
        <taxon>Rhodocyclales</taxon>
        <taxon>Zoogloeaceae</taxon>
        <taxon>Azoarcus</taxon>
    </lineage>
</organism>
<dbReference type="SMART" id="SM00267">
    <property type="entry name" value="GGDEF"/>
    <property type="match status" value="1"/>
</dbReference>
<dbReference type="InterPro" id="IPR000160">
    <property type="entry name" value="GGDEF_dom"/>
</dbReference>
<dbReference type="InterPro" id="IPR050469">
    <property type="entry name" value="Diguanylate_Cyclase"/>
</dbReference>
<dbReference type="SUPFAM" id="SSF55073">
    <property type="entry name" value="Nucleotide cyclase"/>
    <property type="match status" value="1"/>
</dbReference>
<dbReference type="FunFam" id="3.30.70.270:FF:000001">
    <property type="entry name" value="Diguanylate cyclase domain protein"/>
    <property type="match status" value="1"/>
</dbReference>
<evidence type="ECO:0000313" key="6">
    <source>
        <dbReference type="Proteomes" id="UP000295129"/>
    </source>
</evidence>
<dbReference type="EMBL" id="SNVV01000016">
    <property type="protein sequence ID" value="TDN48165.1"/>
    <property type="molecule type" value="Genomic_DNA"/>
</dbReference>
<comment type="catalytic activity">
    <reaction evidence="2">
        <text>2 GTP = 3',3'-c-di-GMP + 2 diphosphate</text>
        <dbReference type="Rhea" id="RHEA:24898"/>
        <dbReference type="ChEBI" id="CHEBI:33019"/>
        <dbReference type="ChEBI" id="CHEBI:37565"/>
        <dbReference type="ChEBI" id="CHEBI:58805"/>
        <dbReference type="EC" id="2.7.7.65"/>
    </reaction>
</comment>
<dbReference type="PROSITE" id="PS50887">
    <property type="entry name" value="GGDEF"/>
    <property type="match status" value="1"/>
</dbReference>
<dbReference type="RefSeq" id="WP_133593731.1">
    <property type="nucleotide sequence ID" value="NZ_SNVV01000016.1"/>
</dbReference>
<accession>A0A4R6DSQ8</accession>
<dbReference type="Proteomes" id="UP000295129">
    <property type="component" value="Unassembled WGS sequence"/>
</dbReference>
<evidence type="ECO:0000256" key="1">
    <source>
        <dbReference type="ARBA" id="ARBA00012528"/>
    </source>
</evidence>
<keyword evidence="3" id="KW-0175">Coiled coil</keyword>
<evidence type="ECO:0000256" key="3">
    <source>
        <dbReference type="SAM" id="Coils"/>
    </source>
</evidence>
<dbReference type="CDD" id="cd01949">
    <property type="entry name" value="GGDEF"/>
    <property type="match status" value="1"/>
</dbReference>
<keyword evidence="6" id="KW-1185">Reference proteome</keyword>
<dbReference type="GO" id="GO:1902201">
    <property type="term" value="P:negative regulation of bacterial-type flagellum-dependent cell motility"/>
    <property type="evidence" value="ECO:0007669"/>
    <property type="project" value="TreeGrafter"/>
</dbReference>
<dbReference type="PANTHER" id="PTHR45138">
    <property type="entry name" value="REGULATORY COMPONENTS OF SENSORY TRANSDUCTION SYSTEM"/>
    <property type="match status" value="1"/>
</dbReference>
<evidence type="ECO:0000256" key="2">
    <source>
        <dbReference type="ARBA" id="ARBA00034247"/>
    </source>
</evidence>
<dbReference type="GO" id="GO:0005886">
    <property type="term" value="C:plasma membrane"/>
    <property type="evidence" value="ECO:0007669"/>
    <property type="project" value="TreeGrafter"/>
</dbReference>
<dbReference type="NCBIfam" id="TIGR00254">
    <property type="entry name" value="GGDEF"/>
    <property type="match status" value="1"/>
</dbReference>
<dbReference type="Pfam" id="PF00990">
    <property type="entry name" value="GGDEF"/>
    <property type="match status" value="1"/>
</dbReference>
<dbReference type="OrthoDB" id="9813903at2"/>
<dbReference type="Gene3D" id="3.30.70.270">
    <property type="match status" value="1"/>
</dbReference>
<evidence type="ECO:0000313" key="5">
    <source>
        <dbReference type="EMBL" id="TDN48165.1"/>
    </source>
</evidence>
<proteinExistence type="predicted"/>
<feature type="domain" description="GGDEF" evidence="4">
    <location>
        <begin position="106"/>
        <end position="236"/>
    </location>
</feature>
<dbReference type="GO" id="GO:0043709">
    <property type="term" value="P:cell adhesion involved in single-species biofilm formation"/>
    <property type="evidence" value="ECO:0007669"/>
    <property type="project" value="TreeGrafter"/>
</dbReference>
<sequence>MSSTELFAHENAILCEARAIAAQENQHAEIYRQALAALAEHYARMMRESHRLISRSDRAERELNRLNEQLQDLACALEYKATHDPLTGIYNRSAIIDRVQRALDAGPVALTVIDIDHFKRINDSFGHPTGDAVIRSLIRRVQTILDEGDSIGRIGGEEFTILHPRAGLEGAHATALRIRESLNAEPLAELSEWPVTASFGVSWAARRTPFDELYSRADAALYEAKQQGRNRVVTAD</sequence>
<dbReference type="PANTHER" id="PTHR45138:SF9">
    <property type="entry name" value="DIGUANYLATE CYCLASE DGCM-RELATED"/>
    <property type="match status" value="1"/>
</dbReference>